<evidence type="ECO:0000256" key="1">
    <source>
        <dbReference type="SAM" id="MobiDB-lite"/>
    </source>
</evidence>
<evidence type="ECO:0000313" key="2">
    <source>
        <dbReference type="EMBL" id="KAK2777998.1"/>
    </source>
</evidence>
<gene>
    <name evidence="2" type="ORF">CKAH01_11862</name>
</gene>
<reference evidence="2" key="1">
    <citation type="submission" date="2023-02" db="EMBL/GenBank/DDBJ databases">
        <title>Colletotrichum kahawae CIFC_Que2 genome sequencing and assembly.</title>
        <authorList>
            <person name="Baroncelli R."/>
        </authorList>
    </citation>
    <scope>NUCLEOTIDE SEQUENCE</scope>
    <source>
        <strain evidence="2">CIFC_Que2</strain>
    </source>
</reference>
<proteinExistence type="predicted"/>
<protein>
    <submittedName>
        <fullName evidence="2">Uncharacterized protein</fullName>
    </submittedName>
</protein>
<dbReference type="EMBL" id="VYYT01000014">
    <property type="protein sequence ID" value="KAK2777998.1"/>
    <property type="molecule type" value="Genomic_DNA"/>
</dbReference>
<name>A0AAD9YSA2_COLKA</name>
<dbReference type="Proteomes" id="UP001281614">
    <property type="component" value="Unassembled WGS sequence"/>
</dbReference>
<comment type="caution">
    <text evidence="2">The sequence shown here is derived from an EMBL/GenBank/DDBJ whole genome shotgun (WGS) entry which is preliminary data.</text>
</comment>
<evidence type="ECO:0000313" key="3">
    <source>
        <dbReference type="Proteomes" id="UP001281614"/>
    </source>
</evidence>
<dbReference type="AlphaFoldDB" id="A0AAD9YSA2"/>
<keyword evidence="3" id="KW-1185">Reference proteome</keyword>
<organism evidence="2 3">
    <name type="scientific">Colletotrichum kahawae</name>
    <name type="common">Coffee berry disease fungus</name>
    <dbReference type="NCBI Taxonomy" id="34407"/>
    <lineage>
        <taxon>Eukaryota</taxon>
        <taxon>Fungi</taxon>
        <taxon>Dikarya</taxon>
        <taxon>Ascomycota</taxon>
        <taxon>Pezizomycotina</taxon>
        <taxon>Sordariomycetes</taxon>
        <taxon>Hypocreomycetidae</taxon>
        <taxon>Glomerellales</taxon>
        <taxon>Glomerellaceae</taxon>
        <taxon>Colletotrichum</taxon>
        <taxon>Colletotrichum gloeosporioides species complex</taxon>
    </lineage>
</organism>
<feature type="region of interest" description="Disordered" evidence="1">
    <location>
        <begin position="144"/>
        <end position="166"/>
    </location>
</feature>
<sequence>MKTKMNINKTGNYAFGLGGFPAWTELETEIKWAYEAEAAVKTVSLHRGGSALRLGNIAGLKRRRRRAESEMETVREAWHQTIISPKSGFGLAAYTHPHRRLSLGKENATGDAVLIPSYPTKGAQEVRNACQLLPRSSIRLRKWSSPAADGQYQDGPALGGAATPRGSHLTGSRSLPYLLLPGLFRVNPARLFLLCGWLHHLRITSVPRTTKSGSAQT</sequence>
<accession>A0AAD9YSA2</accession>